<dbReference type="GO" id="GO:0043565">
    <property type="term" value="F:sequence-specific DNA binding"/>
    <property type="evidence" value="ECO:0007669"/>
    <property type="project" value="InterPro"/>
</dbReference>
<dbReference type="PANTHER" id="PTHR47504:SF5">
    <property type="entry name" value="RIGHT ORIGIN-BINDING PROTEIN"/>
    <property type="match status" value="1"/>
</dbReference>
<dbReference type="InterPro" id="IPR009057">
    <property type="entry name" value="Homeodomain-like_sf"/>
</dbReference>
<dbReference type="Proteomes" id="UP000480151">
    <property type="component" value="Unassembled WGS sequence"/>
</dbReference>
<evidence type="ECO:0000259" key="4">
    <source>
        <dbReference type="PROSITE" id="PS01124"/>
    </source>
</evidence>
<dbReference type="EMBL" id="JAAKGU010000005">
    <property type="protein sequence ID" value="NGM83236.1"/>
    <property type="molecule type" value="Genomic_DNA"/>
</dbReference>
<keyword evidence="1" id="KW-0805">Transcription regulation</keyword>
<dbReference type="PROSITE" id="PS00041">
    <property type="entry name" value="HTH_ARAC_FAMILY_1"/>
    <property type="match status" value="1"/>
</dbReference>
<dbReference type="InterPro" id="IPR050959">
    <property type="entry name" value="MarA-like"/>
</dbReference>
<dbReference type="Pfam" id="PF14526">
    <property type="entry name" value="Cass2"/>
    <property type="match status" value="1"/>
</dbReference>
<accession>A0A6M1PJ60</accession>
<feature type="domain" description="HTH araC/xylS-type" evidence="4">
    <location>
        <begin position="8"/>
        <end position="106"/>
    </location>
</feature>
<dbReference type="RefSeq" id="WP_165098475.1">
    <property type="nucleotide sequence ID" value="NZ_JAAKGU010000005.1"/>
</dbReference>
<dbReference type="SMART" id="SM00342">
    <property type="entry name" value="HTH_ARAC"/>
    <property type="match status" value="1"/>
</dbReference>
<evidence type="ECO:0000313" key="6">
    <source>
        <dbReference type="Proteomes" id="UP000480151"/>
    </source>
</evidence>
<comment type="caution">
    <text evidence="5">The sequence shown here is derived from an EMBL/GenBank/DDBJ whole genome shotgun (WGS) entry which is preliminary data.</text>
</comment>
<keyword evidence="2" id="KW-0238">DNA-binding</keyword>
<protein>
    <submittedName>
        <fullName evidence="5">AraC family transcriptional regulator</fullName>
    </submittedName>
</protein>
<keyword evidence="6" id="KW-1185">Reference proteome</keyword>
<dbReference type="InterPro" id="IPR018060">
    <property type="entry name" value="HTH_AraC"/>
</dbReference>
<dbReference type="SUPFAM" id="SSF55136">
    <property type="entry name" value="Probable bacterial effector-binding domain"/>
    <property type="match status" value="1"/>
</dbReference>
<dbReference type="Gene3D" id="3.20.80.10">
    <property type="entry name" value="Regulatory factor, effector binding domain"/>
    <property type="match status" value="1"/>
</dbReference>
<reference evidence="5 6" key="1">
    <citation type="submission" date="2020-02" db="EMBL/GenBank/DDBJ databases">
        <authorList>
            <person name="Gao J."/>
            <person name="Sun J."/>
        </authorList>
    </citation>
    <scope>NUCLEOTIDE SEQUENCE [LARGE SCALE GENOMIC DNA]</scope>
    <source>
        <strain evidence="5 6">7124</strain>
    </source>
</reference>
<organism evidence="5 6">
    <name type="scientific">Paenibacillus apii</name>
    <dbReference type="NCBI Taxonomy" id="1850370"/>
    <lineage>
        <taxon>Bacteria</taxon>
        <taxon>Bacillati</taxon>
        <taxon>Bacillota</taxon>
        <taxon>Bacilli</taxon>
        <taxon>Bacillales</taxon>
        <taxon>Paenibacillaceae</taxon>
        <taxon>Paenibacillus</taxon>
    </lineage>
</organism>
<dbReference type="SMART" id="SM00871">
    <property type="entry name" value="AraC_E_bind"/>
    <property type="match status" value="1"/>
</dbReference>
<sequence length="289" mass="33198">MQYYLQIQKAVDYIEHHLQENLAIQEIASSASFSPFHFQRLFLAISGFTVQEYIRKRRITEASKHLLDSDESILSVAVAFQYHSQEAFTRAFESYTGITPGKFRKENPGFIGQSPISFLHYPEKETGEFEMDKPAIVQLDRLRIIGCEYRTHLDGGRHYREIPGFYDDFGRNGHFMHIPHRTAPGMAYGVSCRFQDDGGFSFIVGEESGETGEAPNHPYVSIDLPEGKYAKFNAYGPAEHIQNKRDFIYGVWLPESNYVRREGPDFEVTDVVNSRFPGSMRMQIFIPLV</sequence>
<dbReference type="AlphaFoldDB" id="A0A6M1PJ60"/>
<dbReference type="Pfam" id="PF12833">
    <property type="entry name" value="HTH_18"/>
    <property type="match status" value="1"/>
</dbReference>
<proteinExistence type="predicted"/>
<dbReference type="PROSITE" id="PS01124">
    <property type="entry name" value="HTH_ARAC_FAMILY_2"/>
    <property type="match status" value="1"/>
</dbReference>
<evidence type="ECO:0000313" key="5">
    <source>
        <dbReference type="EMBL" id="NGM83236.1"/>
    </source>
</evidence>
<evidence type="ECO:0000256" key="3">
    <source>
        <dbReference type="ARBA" id="ARBA00023163"/>
    </source>
</evidence>
<name>A0A6M1PJ60_9BACL</name>
<dbReference type="Gene3D" id="1.10.10.60">
    <property type="entry name" value="Homeodomain-like"/>
    <property type="match status" value="2"/>
</dbReference>
<dbReference type="InterPro" id="IPR010499">
    <property type="entry name" value="AraC_E-bd"/>
</dbReference>
<evidence type="ECO:0000256" key="2">
    <source>
        <dbReference type="ARBA" id="ARBA00023125"/>
    </source>
</evidence>
<dbReference type="InterPro" id="IPR029441">
    <property type="entry name" value="Cass2"/>
</dbReference>
<dbReference type="PANTHER" id="PTHR47504">
    <property type="entry name" value="RIGHT ORIGIN-BINDING PROTEIN"/>
    <property type="match status" value="1"/>
</dbReference>
<dbReference type="InterPro" id="IPR011256">
    <property type="entry name" value="Reg_factor_effector_dom_sf"/>
</dbReference>
<dbReference type="SUPFAM" id="SSF46689">
    <property type="entry name" value="Homeodomain-like"/>
    <property type="match status" value="2"/>
</dbReference>
<gene>
    <name evidence="5" type="ORF">G5B47_12505</name>
</gene>
<keyword evidence="3" id="KW-0804">Transcription</keyword>
<dbReference type="InterPro" id="IPR018062">
    <property type="entry name" value="HTH_AraC-typ_CS"/>
</dbReference>
<evidence type="ECO:0000256" key="1">
    <source>
        <dbReference type="ARBA" id="ARBA00023015"/>
    </source>
</evidence>
<dbReference type="GO" id="GO:0003700">
    <property type="term" value="F:DNA-binding transcription factor activity"/>
    <property type="evidence" value="ECO:0007669"/>
    <property type="project" value="InterPro"/>
</dbReference>